<reference evidence="1 2" key="1">
    <citation type="submission" date="2022-05" db="EMBL/GenBank/DDBJ databases">
        <authorList>
            <person name="Park J.-S."/>
        </authorList>
    </citation>
    <scope>NUCLEOTIDE SEQUENCE [LARGE SCALE GENOMIC DNA]</scope>
    <source>
        <strain evidence="1 2">2012CJ35-5</strain>
    </source>
</reference>
<name>A0ABT0PME7_9FLAO</name>
<organism evidence="1 2">
    <name type="scientific">Flagellimonas spongiicola</name>
    <dbReference type="NCBI Taxonomy" id="2942208"/>
    <lineage>
        <taxon>Bacteria</taxon>
        <taxon>Pseudomonadati</taxon>
        <taxon>Bacteroidota</taxon>
        <taxon>Flavobacteriia</taxon>
        <taxon>Flavobacteriales</taxon>
        <taxon>Flavobacteriaceae</taxon>
        <taxon>Flagellimonas</taxon>
    </lineage>
</organism>
<dbReference type="Proteomes" id="UP001203607">
    <property type="component" value="Unassembled WGS sequence"/>
</dbReference>
<proteinExistence type="predicted"/>
<evidence type="ECO:0000313" key="1">
    <source>
        <dbReference type="EMBL" id="MCL6272436.1"/>
    </source>
</evidence>
<protein>
    <recommendedName>
        <fullName evidence="3">DUF4382 domain-containing protein</fullName>
    </recommendedName>
</protein>
<dbReference type="EMBL" id="JAMFMA010000001">
    <property type="protein sequence ID" value="MCL6272436.1"/>
    <property type="molecule type" value="Genomic_DNA"/>
</dbReference>
<keyword evidence="2" id="KW-1185">Reference proteome</keyword>
<sequence>MKNLKLFIALAFVALMASCSEDDKITVLVQDTVERGAVLRTVSFESTTFNVFDPASIFGVTIEEQDLLDGGLLSNMEIYVGFVDNTDSNGTTTAAETLVSTVAASEFTNGPNNLPRTSFSVSLGEALSALGIVNDPANVTGGDQIAIRLVVNLTDGRSFTDVDATGNVSGGSFFSSPYAYRAGINCIPVAPVTGDYELTMDDSYGDGWDGAFITVTIDGTATDYTVSVAQATTNTETINVPDGTTDLLWEYTPGNFEGEHSFELIAPTGETAAAGGPGPTPGEIVLNICN</sequence>
<comment type="caution">
    <text evidence="1">The sequence shown here is derived from an EMBL/GenBank/DDBJ whole genome shotgun (WGS) entry which is preliminary data.</text>
</comment>
<evidence type="ECO:0008006" key="3">
    <source>
        <dbReference type="Google" id="ProtNLM"/>
    </source>
</evidence>
<dbReference type="PROSITE" id="PS51257">
    <property type="entry name" value="PROKAR_LIPOPROTEIN"/>
    <property type="match status" value="1"/>
</dbReference>
<accession>A0ABT0PME7</accession>
<evidence type="ECO:0000313" key="2">
    <source>
        <dbReference type="Proteomes" id="UP001203607"/>
    </source>
</evidence>
<gene>
    <name evidence="1" type="ORF">M3P19_00365</name>
</gene>
<dbReference type="RefSeq" id="WP_249655632.1">
    <property type="nucleotide sequence ID" value="NZ_JAMFMA010000001.1"/>
</dbReference>